<evidence type="ECO:0000313" key="1">
    <source>
        <dbReference type="EMBL" id="QHT58758.1"/>
    </source>
</evidence>
<dbReference type="Pfam" id="PF01547">
    <property type="entry name" value="SBP_bac_1"/>
    <property type="match status" value="1"/>
</dbReference>
<proteinExistence type="predicted"/>
<dbReference type="InterPro" id="IPR050490">
    <property type="entry name" value="Bact_solute-bd_prot1"/>
</dbReference>
<dbReference type="PANTHER" id="PTHR43649">
    <property type="entry name" value="ARABINOSE-BINDING PROTEIN-RELATED"/>
    <property type="match status" value="1"/>
</dbReference>
<protein>
    <submittedName>
        <fullName evidence="1">Extracellular solute-binding protein</fullName>
    </submittedName>
</protein>
<dbReference type="EMBL" id="CP048209">
    <property type="protein sequence ID" value="QHT58758.1"/>
    <property type="molecule type" value="Genomic_DNA"/>
</dbReference>
<accession>A0A6C0FNS7</accession>
<dbReference type="PROSITE" id="PS51257">
    <property type="entry name" value="PROKAR_LIPOPROTEIN"/>
    <property type="match status" value="1"/>
</dbReference>
<dbReference type="Gene3D" id="3.40.190.10">
    <property type="entry name" value="Periplasmic binding protein-like II"/>
    <property type="match status" value="1"/>
</dbReference>
<dbReference type="AlphaFoldDB" id="A0A6C0FNS7"/>
<dbReference type="PANTHER" id="PTHR43649:SF12">
    <property type="entry name" value="DIACETYLCHITOBIOSE BINDING PROTEIN DASA"/>
    <property type="match status" value="1"/>
</dbReference>
<dbReference type="KEGG" id="plyc:GXP70_01380"/>
<reference evidence="1 2" key="1">
    <citation type="submission" date="2020-01" db="EMBL/GenBank/DDBJ databases">
        <title>Paenibacillus sp. nov., isolated from tomato rhizosphere.</title>
        <authorList>
            <person name="Weon H.-Y."/>
            <person name="Lee S.A."/>
        </authorList>
    </citation>
    <scope>NUCLEOTIDE SEQUENCE [LARGE SCALE GENOMIC DNA]</scope>
    <source>
        <strain evidence="1 2">12200R-189</strain>
    </source>
</reference>
<organism evidence="1 2">
    <name type="scientific">Paenibacillus lycopersici</name>
    <dbReference type="NCBI Taxonomy" id="2704462"/>
    <lineage>
        <taxon>Bacteria</taxon>
        <taxon>Bacillati</taxon>
        <taxon>Bacillota</taxon>
        <taxon>Bacilli</taxon>
        <taxon>Bacillales</taxon>
        <taxon>Paenibacillaceae</taxon>
        <taxon>Paenibacillus</taxon>
    </lineage>
</organism>
<dbReference type="SUPFAM" id="SSF53850">
    <property type="entry name" value="Periplasmic binding protein-like II"/>
    <property type="match status" value="1"/>
</dbReference>
<gene>
    <name evidence="1" type="ORF">GXP70_01380</name>
</gene>
<dbReference type="Proteomes" id="UP000476064">
    <property type="component" value="Chromosome"/>
</dbReference>
<dbReference type="InterPro" id="IPR006059">
    <property type="entry name" value="SBP"/>
</dbReference>
<name>A0A6C0FNS7_9BACL</name>
<keyword evidence="2" id="KW-1185">Reference proteome</keyword>
<sequence>MSKNPSQAGGRTYRILFPPIAAMLLLSACSGGNLTARNDDPVTIRIQLPIIQKDPTSITYENAARHFHELNPNMTIELAYASLKPGSESVDLDPTKLLKSDHPPDIMPLPQFRLASVANQGLLKDLRQLQSADSSVKIDIPQGLLDTTTVNGELLLLPYAAFPVVVYYNKQLFDNAQIPYPTGEWTWEQFKETSKKLKAPFGSILPYDIWTLDELIGSLGTGLLSKDGTTAVGYLDSPAAASAVQWLNAYYKDDPNKRGPQTAVDAFEQFGSYGTGMTVNGAGVQYRGFQGDSQSLLGVAPLPYFENGKRVNPLDVLGYGISAKSEHPAEAWKFMAYLLLTDNADSKELAKGFYPTSKTIEQAGNRGEHAMEQVFMGEMDYAAITSLSNSPYIYKAWDAPLEQRFDALLDAKDEDIPDKLHEIAQQLDQALAREKAASERLEQEASAGLTLDIDGT</sequence>
<dbReference type="RefSeq" id="WP_162354828.1">
    <property type="nucleotide sequence ID" value="NZ_CP048209.1"/>
</dbReference>
<evidence type="ECO:0000313" key="2">
    <source>
        <dbReference type="Proteomes" id="UP000476064"/>
    </source>
</evidence>